<comment type="caution">
    <text evidence="1">The sequence shown here is derived from an EMBL/GenBank/DDBJ whole genome shotgun (WGS) entry which is preliminary data.</text>
</comment>
<accession>A0A2N5C498</accession>
<evidence type="ECO:0000313" key="2">
    <source>
        <dbReference type="Proteomes" id="UP000234341"/>
    </source>
</evidence>
<dbReference type="OrthoDB" id="6481168at2"/>
<organism evidence="1 2">
    <name type="scientific">Cupriavidus pauculus</name>
    <dbReference type="NCBI Taxonomy" id="82633"/>
    <lineage>
        <taxon>Bacteria</taxon>
        <taxon>Pseudomonadati</taxon>
        <taxon>Pseudomonadota</taxon>
        <taxon>Betaproteobacteria</taxon>
        <taxon>Burkholderiales</taxon>
        <taxon>Burkholderiaceae</taxon>
        <taxon>Cupriavidus</taxon>
    </lineage>
</organism>
<dbReference type="Proteomes" id="UP000234341">
    <property type="component" value="Unassembled WGS sequence"/>
</dbReference>
<dbReference type="AlphaFoldDB" id="A0A2N5C498"/>
<evidence type="ECO:0000313" key="1">
    <source>
        <dbReference type="EMBL" id="PLP97044.1"/>
    </source>
</evidence>
<sequence>MSVTAASPTATLAADEIVVETSLGGLRYCLSNFSRTINLATTGVGGMDVGSAPVSGYVALYAIYNPSNGAMGLLAVNATGAVAPNIYAGANMPVGYTASALVSAWQTNGSGQFVAGLQIDRRIGVADNSVLTTSSTVATPQALSIASAVPPNAKFCSGTLVCNNTVPSLSGTMSLSVYDSDANTGGQSIVGAAVGLRVPFSRVAINTPQTIRWSSANNSGSPTFIIVISSYEI</sequence>
<name>A0A2N5C498_9BURK</name>
<protein>
    <submittedName>
        <fullName evidence="1">Phage tail protein</fullName>
    </submittedName>
</protein>
<proteinExistence type="predicted"/>
<dbReference type="EMBL" id="PJRP01000021">
    <property type="protein sequence ID" value="PLP97044.1"/>
    <property type="molecule type" value="Genomic_DNA"/>
</dbReference>
<gene>
    <name evidence="1" type="ORF">CYJ10_29490</name>
</gene>
<reference evidence="1 2" key="1">
    <citation type="submission" date="2017-12" db="EMBL/GenBank/DDBJ databases">
        <title>Genome sequence of the active heterotrophic nitrifier-denitrifier, Cupriavidus pauculus UM1.</title>
        <authorList>
            <person name="Putonti C."/>
            <person name="Castignetti D."/>
        </authorList>
    </citation>
    <scope>NUCLEOTIDE SEQUENCE [LARGE SCALE GENOMIC DNA]</scope>
    <source>
        <strain evidence="1 2">UM1</strain>
    </source>
</reference>